<evidence type="ECO:0000313" key="2">
    <source>
        <dbReference type="EMBL" id="OYN87686.1"/>
    </source>
</evidence>
<protein>
    <submittedName>
        <fullName evidence="2">Cupin</fullName>
    </submittedName>
</protein>
<gene>
    <name evidence="2" type="ORF">CGZ92_07805</name>
</gene>
<reference evidence="2 3" key="1">
    <citation type="submission" date="2017-07" db="EMBL/GenBank/DDBJ databases">
        <title>Draft whole genome sequences of clinical Proprionibacteriaceae strains.</title>
        <authorList>
            <person name="Bernier A.-M."/>
            <person name="Bernard K."/>
            <person name="Domingo M.-C."/>
        </authorList>
    </citation>
    <scope>NUCLEOTIDE SEQUENCE [LARGE SCALE GENOMIC DNA]</scope>
    <source>
        <strain evidence="2 3">NML 160184</strain>
    </source>
</reference>
<dbReference type="Pfam" id="PF07883">
    <property type="entry name" value="Cupin_2"/>
    <property type="match status" value="1"/>
</dbReference>
<dbReference type="Proteomes" id="UP000216533">
    <property type="component" value="Unassembled WGS sequence"/>
</dbReference>
<evidence type="ECO:0000259" key="1">
    <source>
        <dbReference type="Pfam" id="PF07883"/>
    </source>
</evidence>
<comment type="caution">
    <text evidence="2">The sequence shown here is derived from an EMBL/GenBank/DDBJ whole genome shotgun (WGS) entry which is preliminary data.</text>
</comment>
<sequence>MTGPGFPGGTGLSRLKVYDWPAPDGLVGGSPHLHTVSTEGYVVLSGQGRVQTITANDGFVEHALSPGTVRWFSPGTVHRLVNDSGDLELVVVMSNAGLPEHGDAVLTFPAEHLVSREAYQAAAALPDGDQATREAAARARRDLALAGYAEIREGGAEAYATFLSAAAALVADRTAEWAGLIDAGPGAQVDHSRAQLAALAAGDVNALTGGWVRSLEPKPALGMCGHLTTWDLIPRA</sequence>
<dbReference type="InterPro" id="IPR013096">
    <property type="entry name" value="Cupin_2"/>
</dbReference>
<dbReference type="Gene3D" id="2.60.120.10">
    <property type="entry name" value="Jelly Rolls"/>
    <property type="match status" value="1"/>
</dbReference>
<name>A0A255E836_9ACTN</name>
<dbReference type="EMBL" id="NMVI01000016">
    <property type="protein sequence ID" value="OYN87686.1"/>
    <property type="molecule type" value="Genomic_DNA"/>
</dbReference>
<dbReference type="AlphaFoldDB" id="A0A255E836"/>
<proteinExistence type="predicted"/>
<dbReference type="InterPro" id="IPR014710">
    <property type="entry name" value="RmlC-like_jellyroll"/>
</dbReference>
<evidence type="ECO:0000313" key="3">
    <source>
        <dbReference type="Proteomes" id="UP000216533"/>
    </source>
</evidence>
<accession>A0A255E836</accession>
<dbReference type="SUPFAM" id="SSF51182">
    <property type="entry name" value="RmlC-like cupins"/>
    <property type="match status" value="1"/>
</dbReference>
<dbReference type="InterPro" id="IPR011051">
    <property type="entry name" value="RmlC_Cupin_sf"/>
</dbReference>
<organism evidence="2 3">
    <name type="scientific">Parenemella sanctibonifatiensis</name>
    <dbReference type="NCBI Taxonomy" id="2016505"/>
    <lineage>
        <taxon>Bacteria</taxon>
        <taxon>Bacillati</taxon>
        <taxon>Actinomycetota</taxon>
        <taxon>Actinomycetes</taxon>
        <taxon>Propionibacteriales</taxon>
        <taxon>Propionibacteriaceae</taxon>
        <taxon>Parenemella</taxon>
    </lineage>
</organism>
<feature type="domain" description="Cupin type-2" evidence="1">
    <location>
        <begin position="29"/>
        <end position="92"/>
    </location>
</feature>